<organism evidence="2 3">
    <name type="scientific">Phrynocephalus forsythii</name>
    <dbReference type="NCBI Taxonomy" id="171643"/>
    <lineage>
        <taxon>Eukaryota</taxon>
        <taxon>Metazoa</taxon>
        <taxon>Chordata</taxon>
        <taxon>Craniata</taxon>
        <taxon>Vertebrata</taxon>
        <taxon>Euteleostomi</taxon>
        <taxon>Lepidosauria</taxon>
        <taxon>Squamata</taxon>
        <taxon>Bifurcata</taxon>
        <taxon>Unidentata</taxon>
        <taxon>Episquamata</taxon>
        <taxon>Toxicofera</taxon>
        <taxon>Iguania</taxon>
        <taxon>Acrodonta</taxon>
        <taxon>Agamidae</taxon>
        <taxon>Agaminae</taxon>
        <taxon>Phrynocephalus</taxon>
    </lineage>
</organism>
<dbReference type="AlphaFoldDB" id="A0A9Q0Y256"/>
<evidence type="ECO:0000313" key="2">
    <source>
        <dbReference type="EMBL" id="KAJ7338713.1"/>
    </source>
</evidence>
<gene>
    <name evidence="2" type="ORF">JRQ81_012615</name>
</gene>
<dbReference type="Proteomes" id="UP001142489">
    <property type="component" value="Unassembled WGS sequence"/>
</dbReference>
<feature type="region of interest" description="Disordered" evidence="1">
    <location>
        <begin position="1"/>
        <end position="126"/>
    </location>
</feature>
<name>A0A9Q0Y256_9SAUR</name>
<feature type="compositionally biased region" description="Low complexity" evidence="1">
    <location>
        <begin position="33"/>
        <end position="44"/>
    </location>
</feature>
<evidence type="ECO:0000256" key="1">
    <source>
        <dbReference type="SAM" id="MobiDB-lite"/>
    </source>
</evidence>
<sequence length="126" mass="13471">MDSRPKASQDVGRWERRLPSTVPKEKRASVAESASLRPASPPLSGQSAARLKEREERTPTSPSRWHGRKAAAVPSGQVPSRKEASLFVRIKRSSGSQREQGVSEEAPADSQGPVPSGGLSNGKSSE</sequence>
<evidence type="ECO:0000313" key="3">
    <source>
        <dbReference type="Proteomes" id="UP001142489"/>
    </source>
</evidence>
<keyword evidence="3" id="KW-1185">Reference proteome</keyword>
<accession>A0A9Q0Y256</accession>
<proteinExistence type="predicted"/>
<dbReference type="EMBL" id="JAPFRF010000003">
    <property type="protein sequence ID" value="KAJ7338713.1"/>
    <property type="molecule type" value="Genomic_DNA"/>
</dbReference>
<protein>
    <submittedName>
        <fullName evidence="2">Uncharacterized protein</fullName>
    </submittedName>
</protein>
<feature type="compositionally biased region" description="Basic and acidic residues" evidence="1">
    <location>
        <begin position="1"/>
        <end position="29"/>
    </location>
</feature>
<comment type="caution">
    <text evidence="2">The sequence shown here is derived from an EMBL/GenBank/DDBJ whole genome shotgun (WGS) entry which is preliminary data.</text>
</comment>
<reference evidence="2" key="1">
    <citation type="journal article" date="2023" name="DNA Res.">
        <title>Chromosome-level genome assembly of Phrynocephalus forsythii using third-generation DNA sequencing and Hi-C analysis.</title>
        <authorList>
            <person name="Qi Y."/>
            <person name="Zhao W."/>
            <person name="Zhao Y."/>
            <person name="Niu C."/>
            <person name="Cao S."/>
            <person name="Zhang Y."/>
        </authorList>
    </citation>
    <scope>NUCLEOTIDE SEQUENCE</scope>
    <source>
        <tissue evidence="2">Muscle</tissue>
    </source>
</reference>